<keyword evidence="1" id="KW-0479">Metal-binding</keyword>
<name>A0A3N6N723_NATCH</name>
<feature type="binding site" evidence="1">
    <location>
        <position position="145"/>
    </location>
    <ligand>
        <name>Mn(2+)</name>
        <dbReference type="ChEBI" id="CHEBI:29035"/>
        <label>2</label>
    </ligand>
</feature>
<evidence type="ECO:0000313" key="3">
    <source>
        <dbReference type="EMBL" id="RQG94182.1"/>
    </source>
</evidence>
<proteinExistence type="predicted"/>
<feature type="binding site" evidence="1">
    <location>
        <position position="143"/>
    </location>
    <ligand>
        <name>Mn(2+)</name>
        <dbReference type="ChEBI" id="CHEBI:29035"/>
        <label>2</label>
    </ligand>
</feature>
<dbReference type="PANTHER" id="PTHR30575:SF3">
    <property type="entry name" value="PEPTIDASE M20 DIMERISATION DOMAIN-CONTAINING PROTEIN"/>
    <property type="match status" value="1"/>
</dbReference>
<dbReference type="Gene3D" id="3.40.630.10">
    <property type="entry name" value="Zn peptidases"/>
    <property type="match status" value="2"/>
</dbReference>
<dbReference type="InterPro" id="IPR052030">
    <property type="entry name" value="Peptidase_M20/M20A_hydrolases"/>
</dbReference>
<dbReference type="RefSeq" id="WP_124195939.1">
    <property type="nucleotide sequence ID" value="NZ_REGA01000010.1"/>
</dbReference>
<evidence type="ECO:0000256" key="1">
    <source>
        <dbReference type="PIRSR" id="PIRSR005962-1"/>
    </source>
</evidence>
<dbReference type="InterPro" id="IPR011650">
    <property type="entry name" value="Peptidase_M20_dimer"/>
</dbReference>
<dbReference type="GO" id="GO:0046872">
    <property type="term" value="F:metal ion binding"/>
    <property type="evidence" value="ECO:0007669"/>
    <property type="project" value="UniProtKB-KW"/>
</dbReference>
<dbReference type="EMBL" id="REGA01000010">
    <property type="protein sequence ID" value="RQG94182.1"/>
    <property type="molecule type" value="Genomic_DNA"/>
</dbReference>
<sequence>MSDSLVADRLRRLRRALHRHPEPAWCEFYTTARIVEALRAVEVDSVATGSAVFDTDRITADPDPERRADWIKRAEATDVDPDSLAPIVDDIPGAMATVKGGSGPVVGLRVDIDALPVSESTASDHRPAAKGFRSTNDGYMHACGHDAHAAIGVGVVRRLVSSEFGGTLKVFFQPAEERGDGARSLVSGGRLDDVEYFLGTHVGLGLETGTVVPRIDTFLSITSFEATFRGQSAHPALAPEDGRSAIQAASTAASALESIPRRSDGATRINVGTIDGGTASNVVPERAVITGEFRAETSAGTDAIETAVIDRLEAAASMHGCTVDVSFSPGTPSATCDGPLAQRVRAAAARTSVVDRFETIDSPLWSEDVTHLIEAVQKQGGQATYVGVGADNPAGHHTPTFDVDERSIAIATTVLSRTIASFDDGPLEAETVSD</sequence>
<evidence type="ECO:0000313" key="4">
    <source>
        <dbReference type="Proteomes" id="UP000282323"/>
    </source>
</evidence>
<keyword evidence="1" id="KW-0464">Manganese</keyword>
<dbReference type="SUPFAM" id="SSF55031">
    <property type="entry name" value="Bacterial exopeptidase dimerisation domain"/>
    <property type="match status" value="1"/>
</dbReference>
<dbReference type="GO" id="GO:0071713">
    <property type="term" value="F:para-aminobenzoyl-glutamate hydrolase activity"/>
    <property type="evidence" value="ECO:0007669"/>
    <property type="project" value="TreeGrafter"/>
</dbReference>
<dbReference type="PIRSF" id="PIRSF005962">
    <property type="entry name" value="Pept_M20D_amidohydro"/>
    <property type="match status" value="1"/>
</dbReference>
<dbReference type="AlphaFoldDB" id="A0A3N6N723"/>
<keyword evidence="3" id="KW-0378">Hydrolase</keyword>
<dbReference type="Pfam" id="PF01546">
    <property type="entry name" value="Peptidase_M20"/>
    <property type="match status" value="1"/>
</dbReference>
<comment type="cofactor">
    <cofactor evidence="1">
        <name>Mn(2+)</name>
        <dbReference type="ChEBI" id="CHEBI:29035"/>
    </cofactor>
    <text evidence="1">The Mn(2+) ion enhances activity.</text>
</comment>
<comment type="caution">
    <text evidence="3">The sequence shown here is derived from an EMBL/GenBank/DDBJ whole genome shotgun (WGS) entry which is preliminary data.</text>
</comment>
<dbReference type="InterPro" id="IPR002933">
    <property type="entry name" value="Peptidase_M20"/>
</dbReference>
<dbReference type="GO" id="GO:0046657">
    <property type="term" value="P:folic acid catabolic process"/>
    <property type="evidence" value="ECO:0007669"/>
    <property type="project" value="TreeGrafter"/>
</dbReference>
<dbReference type="InterPro" id="IPR036264">
    <property type="entry name" value="Bact_exopeptidase_dim_dom"/>
</dbReference>
<dbReference type="InterPro" id="IPR017439">
    <property type="entry name" value="Amidohydrolase"/>
</dbReference>
<dbReference type="GO" id="GO:0005737">
    <property type="term" value="C:cytoplasm"/>
    <property type="evidence" value="ECO:0007669"/>
    <property type="project" value="TreeGrafter"/>
</dbReference>
<feature type="binding site" evidence="1">
    <location>
        <position position="201"/>
    </location>
    <ligand>
        <name>Mn(2+)</name>
        <dbReference type="ChEBI" id="CHEBI:29035"/>
        <label>2</label>
    </ligand>
</feature>
<dbReference type="Pfam" id="PF07687">
    <property type="entry name" value="M20_dimer"/>
    <property type="match status" value="1"/>
</dbReference>
<reference evidence="3 4" key="1">
    <citation type="submission" date="2018-10" db="EMBL/GenBank/DDBJ databases">
        <title>Natrarchaeobius chitinivorans gen. nov., sp. nov., and Natrarchaeobius haloalkaliphilus sp. nov., alkaliphilic, chitin-utilizing haloarchaea from hypersaline alkaline lakes.</title>
        <authorList>
            <person name="Sorokin D.Y."/>
            <person name="Elcheninov A.G."/>
            <person name="Kostrikina N.A."/>
            <person name="Bale N.J."/>
            <person name="Sinninghe Damste J.S."/>
            <person name="Khijniak T.V."/>
            <person name="Kublanov I.V."/>
            <person name="Toshchakov S.V."/>
        </authorList>
    </citation>
    <scope>NUCLEOTIDE SEQUENCE [LARGE SCALE GENOMIC DNA]</scope>
    <source>
        <strain evidence="3 4">AArcht4T</strain>
    </source>
</reference>
<feature type="binding site" evidence="1">
    <location>
        <position position="177"/>
    </location>
    <ligand>
        <name>Mn(2+)</name>
        <dbReference type="ChEBI" id="CHEBI:29035"/>
        <label>2</label>
    </ligand>
</feature>
<accession>A0A3N6N723</accession>
<protein>
    <submittedName>
        <fullName evidence="3">Amidohydrolase</fullName>
    </submittedName>
</protein>
<gene>
    <name evidence="3" type="ORF">EA473_12455</name>
</gene>
<organism evidence="3 4">
    <name type="scientific">Natrarchaeobius chitinivorans</name>
    <dbReference type="NCBI Taxonomy" id="1679083"/>
    <lineage>
        <taxon>Archaea</taxon>
        <taxon>Methanobacteriati</taxon>
        <taxon>Methanobacteriota</taxon>
        <taxon>Stenosarchaea group</taxon>
        <taxon>Halobacteria</taxon>
        <taxon>Halobacteriales</taxon>
        <taxon>Natrialbaceae</taxon>
        <taxon>Natrarchaeobius</taxon>
    </lineage>
</organism>
<feature type="binding site" evidence="1">
    <location>
        <position position="397"/>
    </location>
    <ligand>
        <name>Mn(2+)</name>
        <dbReference type="ChEBI" id="CHEBI:29035"/>
        <label>1</label>
    </ligand>
</feature>
<dbReference type="Proteomes" id="UP000282323">
    <property type="component" value="Unassembled WGS sequence"/>
</dbReference>
<dbReference type="PANTHER" id="PTHR30575">
    <property type="entry name" value="PEPTIDASE M20"/>
    <property type="match status" value="1"/>
</dbReference>
<dbReference type="GO" id="GO:0016805">
    <property type="term" value="F:dipeptidase activity"/>
    <property type="evidence" value="ECO:0007669"/>
    <property type="project" value="TreeGrafter"/>
</dbReference>
<dbReference type="NCBIfam" id="TIGR01891">
    <property type="entry name" value="amidohydrolases"/>
    <property type="match status" value="1"/>
</dbReference>
<evidence type="ECO:0000259" key="2">
    <source>
        <dbReference type="Pfam" id="PF07687"/>
    </source>
</evidence>
<feature type="domain" description="Peptidase M20 dimerisation" evidence="2">
    <location>
        <begin position="221"/>
        <end position="316"/>
    </location>
</feature>
<dbReference type="SUPFAM" id="SSF53187">
    <property type="entry name" value="Zn-dependent exopeptidases"/>
    <property type="match status" value="1"/>
</dbReference>
<keyword evidence="4" id="KW-1185">Reference proteome</keyword>